<comment type="caution">
    <text evidence="2">The sequence shown here is derived from an EMBL/GenBank/DDBJ whole genome shotgun (WGS) entry which is preliminary data.</text>
</comment>
<protein>
    <submittedName>
        <fullName evidence="2">Ankyrin repeat protein</fullName>
    </submittedName>
</protein>
<name>A0AAD6GWW5_9EURO</name>
<organism evidence="2 3">
    <name type="scientific">Penicillium hordei</name>
    <dbReference type="NCBI Taxonomy" id="40994"/>
    <lineage>
        <taxon>Eukaryota</taxon>
        <taxon>Fungi</taxon>
        <taxon>Dikarya</taxon>
        <taxon>Ascomycota</taxon>
        <taxon>Pezizomycotina</taxon>
        <taxon>Eurotiomycetes</taxon>
        <taxon>Eurotiomycetidae</taxon>
        <taxon>Eurotiales</taxon>
        <taxon>Aspergillaceae</taxon>
        <taxon>Penicillium</taxon>
    </lineage>
</organism>
<evidence type="ECO:0000256" key="1">
    <source>
        <dbReference type="SAM" id="MobiDB-lite"/>
    </source>
</evidence>
<reference evidence="2" key="1">
    <citation type="journal article" date="2023" name="IMA Fungus">
        <title>Comparative genomic study of the Penicillium genus elucidates a diverse pangenome and 15 lateral gene transfer events.</title>
        <authorList>
            <person name="Petersen C."/>
            <person name="Sorensen T."/>
            <person name="Nielsen M.R."/>
            <person name="Sondergaard T.E."/>
            <person name="Sorensen J.L."/>
            <person name="Fitzpatrick D.A."/>
            <person name="Frisvad J.C."/>
            <person name="Nielsen K.L."/>
        </authorList>
    </citation>
    <scope>NUCLEOTIDE SEQUENCE</scope>
    <source>
        <strain evidence="2">IBT 12815</strain>
    </source>
</reference>
<gene>
    <name evidence="2" type="ORF">N7537_009119</name>
</gene>
<dbReference type="PANTHER" id="PTHR46082">
    <property type="entry name" value="ATP/GTP-BINDING PROTEIN-RELATED"/>
    <property type="match status" value="1"/>
</dbReference>
<dbReference type="AlphaFoldDB" id="A0AAD6GWW5"/>
<feature type="compositionally biased region" description="Polar residues" evidence="1">
    <location>
        <begin position="51"/>
        <end position="67"/>
    </location>
</feature>
<evidence type="ECO:0000313" key="3">
    <source>
        <dbReference type="Proteomes" id="UP001213799"/>
    </source>
</evidence>
<dbReference type="Proteomes" id="UP001213799">
    <property type="component" value="Unassembled WGS sequence"/>
</dbReference>
<reference evidence="2" key="2">
    <citation type="submission" date="2023-01" db="EMBL/GenBank/DDBJ databases">
        <authorList>
            <person name="Petersen C."/>
        </authorList>
    </citation>
    <scope>NUCLEOTIDE SEQUENCE</scope>
    <source>
        <strain evidence="2">IBT 12815</strain>
    </source>
</reference>
<feature type="region of interest" description="Disordered" evidence="1">
    <location>
        <begin position="44"/>
        <end position="67"/>
    </location>
</feature>
<dbReference type="GeneID" id="81590415"/>
<evidence type="ECO:0000313" key="2">
    <source>
        <dbReference type="EMBL" id="KAJ5592215.1"/>
    </source>
</evidence>
<dbReference type="InterPro" id="IPR053137">
    <property type="entry name" value="NLR-like"/>
</dbReference>
<proteinExistence type="predicted"/>
<dbReference type="EMBL" id="JAQJAE010000005">
    <property type="protein sequence ID" value="KAJ5592215.1"/>
    <property type="molecule type" value="Genomic_DNA"/>
</dbReference>
<sequence length="127" mass="13900">MVETFSFPSVKFDLMVGGDPSKARLGDVVVSAPPVAPSPAVVQWDSGDGGASSQFRQTGSLDNQPLSPRTALTLLETEHEMNGSKIAEYLDRLGREWPMLAPKYLRSDLLLDVLFRPDHAHVNHRTG</sequence>
<keyword evidence="3" id="KW-1185">Reference proteome</keyword>
<accession>A0AAD6GWW5</accession>
<dbReference type="RefSeq" id="XP_056748841.1">
    <property type="nucleotide sequence ID" value="XM_056900173.1"/>
</dbReference>
<dbReference type="PANTHER" id="PTHR46082:SF11">
    <property type="entry name" value="AAA+ ATPASE DOMAIN-CONTAINING PROTEIN-RELATED"/>
    <property type="match status" value="1"/>
</dbReference>